<dbReference type="GO" id="GO:0004190">
    <property type="term" value="F:aspartic-type endopeptidase activity"/>
    <property type="evidence" value="ECO:0007669"/>
    <property type="project" value="UniProtKB-KW"/>
</dbReference>
<keyword evidence="3" id="KW-0645">Protease</keyword>
<dbReference type="OrthoDB" id="15189at2759"/>
<dbReference type="CDD" id="cd05471">
    <property type="entry name" value="pepsin_like"/>
    <property type="match status" value="1"/>
</dbReference>
<reference evidence="8 9" key="1">
    <citation type="submission" date="2019-02" db="EMBL/GenBank/DDBJ databases">
        <title>Genome sequencing of the rare red list fungi Bondarzewia mesenterica.</title>
        <authorList>
            <person name="Buettner E."/>
            <person name="Kellner H."/>
        </authorList>
    </citation>
    <scope>NUCLEOTIDE SEQUENCE [LARGE SCALE GENOMIC DNA]</scope>
    <source>
        <strain evidence="8 9">DSM 108281</strain>
    </source>
</reference>
<evidence type="ECO:0000313" key="9">
    <source>
        <dbReference type="Proteomes" id="UP000310158"/>
    </source>
</evidence>
<dbReference type="GO" id="GO:0006508">
    <property type="term" value="P:proteolysis"/>
    <property type="evidence" value="ECO:0007669"/>
    <property type="project" value="UniProtKB-KW"/>
</dbReference>
<feature type="compositionally biased region" description="Low complexity" evidence="4">
    <location>
        <begin position="425"/>
        <end position="444"/>
    </location>
</feature>
<accession>A0A4S4M7P6</accession>
<evidence type="ECO:0000256" key="2">
    <source>
        <dbReference type="ARBA" id="ARBA00022750"/>
    </source>
</evidence>
<evidence type="ECO:0000259" key="7">
    <source>
        <dbReference type="PROSITE" id="PS51767"/>
    </source>
</evidence>
<keyword evidence="3" id="KW-0378">Hydrolase</keyword>
<dbReference type="InterPro" id="IPR001969">
    <property type="entry name" value="Aspartic_peptidase_AS"/>
</dbReference>
<evidence type="ECO:0000256" key="1">
    <source>
        <dbReference type="ARBA" id="ARBA00007447"/>
    </source>
</evidence>
<dbReference type="PANTHER" id="PTHR47966:SF73">
    <property type="entry name" value="PEPTIDASE A1 DOMAIN-CONTAINING PROTEIN"/>
    <property type="match status" value="1"/>
</dbReference>
<evidence type="ECO:0000256" key="5">
    <source>
        <dbReference type="SAM" id="Phobius"/>
    </source>
</evidence>
<keyword evidence="5" id="KW-1133">Transmembrane helix</keyword>
<dbReference type="Gene3D" id="2.40.70.10">
    <property type="entry name" value="Acid Proteases"/>
    <property type="match status" value="2"/>
</dbReference>
<keyword evidence="9" id="KW-1185">Reference proteome</keyword>
<comment type="caution">
    <text evidence="8">The sequence shown here is derived from an EMBL/GenBank/DDBJ whole genome shotgun (WGS) entry which is preliminary data.</text>
</comment>
<feature type="domain" description="Peptidase A1" evidence="7">
    <location>
        <begin position="56"/>
        <end position="386"/>
    </location>
</feature>
<dbReference type="InterPro" id="IPR033121">
    <property type="entry name" value="PEPTIDASE_A1"/>
</dbReference>
<feature type="transmembrane region" description="Helical" evidence="5">
    <location>
        <begin position="453"/>
        <end position="478"/>
    </location>
</feature>
<dbReference type="PROSITE" id="PS00141">
    <property type="entry name" value="ASP_PROTEASE"/>
    <property type="match status" value="1"/>
</dbReference>
<feature type="region of interest" description="Disordered" evidence="4">
    <location>
        <begin position="417"/>
        <end position="444"/>
    </location>
</feature>
<dbReference type="Proteomes" id="UP000310158">
    <property type="component" value="Unassembled WGS sequence"/>
</dbReference>
<keyword evidence="2 3" id="KW-0064">Aspartyl protease</keyword>
<proteinExistence type="inferred from homology"/>
<dbReference type="PRINTS" id="PR00792">
    <property type="entry name" value="PEPSIN"/>
</dbReference>
<evidence type="ECO:0000256" key="3">
    <source>
        <dbReference type="RuleBase" id="RU000454"/>
    </source>
</evidence>
<sequence length="526" mass="56138">MILSPHHLLLAALLHSATQVAAVHLNLRGQLGAPSVSALQRRSHISGLDNGQNINYYTNITLGGDEFSVMIDTGSSDLWVAGNVSNAKDMGVSTEVDYAIGSAGGPIKTAQLEFAGYKVSDQAFLQITPSSSHKKGEGLVGLGPNIGSNIWSKLGQKSSGDAVVDRVFRQNTSTSNFISVLLGRSDDPDEKFPGDLTIGELISGYENVTSQPKLNVTEVSSKDSSIQHWQVLLDPYGVVGPDGQAIKLTSSVSSTKNNKQLTAMFDTGFTLPQVPKAMADAIYSRFDGAKYKNVTGVGAVWTLPCDIEVNVTIKIGGRPYPVHPLDTNMDLDIEVAGQKTCIGSFQPITSAATSTYDMILGMAFLRNAYLLVNYGDFLEGSNSSTANPYVQILSTTNDTAEAHDDFVQVRLDGVDKTGDQRLSASNTTSPDPSNNNGNNTSGSDSFFDRHKTAIIIAASVAGGLVVLGTLATVALCLGRKRRLASSARPSVYRPLYEPAPAGEMQQVQGYQAGTRYNNPWEQRPAH</sequence>
<evidence type="ECO:0000256" key="4">
    <source>
        <dbReference type="SAM" id="MobiDB-lite"/>
    </source>
</evidence>
<feature type="signal peptide" evidence="6">
    <location>
        <begin position="1"/>
        <end position="22"/>
    </location>
</feature>
<feature type="chain" id="PRO_5020846553" description="Peptidase A1 domain-containing protein" evidence="6">
    <location>
        <begin position="23"/>
        <end position="526"/>
    </location>
</feature>
<evidence type="ECO:0000256" key="6">
    <source>
        <dbReference type="SAM" id="SignalP"/>
    </source>
</evidence>
<dbReference type="PANTHER" id="PTHR47966">
    <property type="entry name" value="BETA-SITE APP-CLEAVING ENZYME, ISOFORM A-RELATED"/>
    <property type="match status" value="1"/>
</dbReference>
<comment type="similarity">
    <text evidence="1 3">Belongs to the peptidase A1 family.</text>
</comment>
<name>A0A4S4M7P6_9AGAM</name>
<dbReference type="PROSITE" id="PS51767">
    <property type="entry name" value="PEPTIDASE_A1"/>
    <property type="match status" value="1"/>
</dbReference>
<dbReference type="SUPFAM" id="SSF50630">
    <property type="entry name" value="Acid proteases"/>
    <property type="match status" value="1"/>
</dbReference>
<evidence type="ECO:0000313" key="8">
    <source>
        <dbReference type="EMBL" id="THH20588.1"/>
    </source>
</evidence>
<keyword evidence="5" id="KW-0812">Transmembrane</keyword>
<dbReference type="Pfam" id="PF00026">
    <property type="entry name" value="Asp"/>
    <property type="match status" value="1"/>
</dbReference>
<dbReference type="AlphaFoldDB" id="A0A4S4M7P6"/>
<dbReference type="EMBL" id="SGPL01000018">
    <property type="protein sequence ID" value="THH20588.1"/>
    <property type="molecule type" value="Genomic_DNA"/>
</dbReference>
<keyword evidence="5" id="KW-0472">Membrane</keyword>
<dbReference type="InterPro" id="IPR021109">
    <property type="entry name" value="Peptidase_aspartic_dom_sf"/>
</dbReference>
<gene>
    <name evidence="8" type="ORF">EW146_g785</name>
</gene>
<keyword evidence="6" id="KW-0732">Signal</keyword>
<protein>
    <recommendedName>
        <fullName evidence="7">Peptidase A1 domain-containing protein</fullName>
    </recommendedName>
</protein>
<dbReference type="InterPro" id="IPR034164">
    <property type="entry name" value="Pepsin-like_dom"/>
</dbReference>
<dbReference type="InterPro" id="IPR001461">
    <property type="entry name" value="Aspartic_peptidase_A1"/>
</dbReference>
<organism evidence="8 9">
    <name type="scientific">Bondarzewia mesenterica</name>
    <dbReference type="NCBI Taxonomy" id="1095465"/>
    <lineage>
        <taxon>Eukaryota</taxon>
        <taxon>Fungi</taxon>
        <taxon>Dikarya</taxon>
        <taxon>Basidiomycota</taxon>
        <taxon>Agaricomycotina</taxon>
        <taxon>Agaricomycetes</taxon>
        <taxon>Russulales</taxon>
        <taxon>Bondarzewiaceae</taxon>
        <taxon>Bondarzewia</taxon>
    </lineage>
</organism>